<evidence type="ECO:0000259" key="2">
    <source>
        <dbReference type="PROSITE" id="PS50132"/>
    </source>
</evidence>
<feature type="domain" description="RGS" evidence="2">
    <location>
        <begin position="106"/>
        <end position="218"/>
    </location>
</feature>
<evidence type="ECO:0000313" key="3">
    <source>
        <dbReference type="EMBL" id="OBZ84540.1"/>
    </source>
</evidence>
<name>A0A1C7N616_9FUNG</name>
<dbReference type="PROSITE" id="PS50132">
    <property type="entry name" value="RGS"/>
    <property type="match status" value="1"/>
</dbReference>
<reference evidence="3 4" key="1">
    <citation type="submission" date="2016-03" db="EMBL/GenBank/DDBJ databases">
        <title>Choanephora cucurbitarum.</title>
        <authorList>
            <person name="Min B."/>
            <person name="Park H."/>
            <person name="Park J.-H."/>
            <person name="Shin H.-D."/>
            <person name="Choi I.-G."/>
        </authorList>
    </citation>
    <scope>NUCLEOTIDE SEQUENCE [LARGE SCALE GENOMIC DNA]</scope>
    <source>
        <strain evidence="3 4">KUS-F28377</strain>
    </source>
</reference>
<proteinExistence type="predicted"/>
<dbReference type="PANTHER" id="PTHR10845">
    <property type="entry name" value="REGULATOR OF G PROTEIN SIGNALING"/>
    <property type="match status" value="1"/>
</dbReference>
<dbReference type="InParanoid" id="A0A1C7N616"/>
<protein>
    <submittedName>
        <fullName evidence="3">Regulator of G-protein signaling 19</fullName>
    </submittedName>
</protein>
<dbReference type="OrthoDB" id="196547at2759"/>
<dbReference type="Pfam" id="PF00615">
    <property type="entry name" value="RGS"/>
    <property type="match status" value="1"/>
</dbReference>
<dbReference type="Proteomes" id="UP000093000">
    <property type="component" value="Unassembled WGS sequence"/>
</dbReference>
<feature type="region of interest" description="Disordered" evidence="1">
    <location>
        <begin position="291"/>
        <end position="316"/>
    </location>
</feature>
<dbReference type="STRING" id="101091.A0A1C7N616"/>
<evidence type="ECO:0000256" key="1">
    <source>
        <dbReference type="SAM" id="MobiDB-lite"/>
    </source>
</evidence>
<dbReference type="PANTHER" id="PTHR10845:SF192">
    <property type="entry name" value="DOUBLE HIT, ISOFORM B"/>
    <property type="match status" value="1"/>
</dbReference>
<gene>
    <name evidence="3" type="primary">Rgs19</name>
    <name evidence="3" type="ORF">A0J61_07412</name>
</gene>
<evidence type="ECO:0000313" key="4">
    <source>
        <dbReference type="Proteomes" id="UP000093000"/>
    </source>
</evidence>
<dbReference type="Gene3D" id="1.10.167.10">
    <property type="entry name" value="Regulator of G-protein Signalling 4, domain 2"/>
    <property type="match status" value="1"/>
</dbReference>
<dbReference type="SUPFAM" id="SSF48097">
    <property type="entry name" value="Regulator of G-protein signaling, RGS"/>
    <property type="match status" value="1"/>
</dbReference>
<keyword evidence="4" id="KW-1185">Reference proteome</keyword>
<dbReference type="AlphaFoldDB" id="A0A1C7N616"/>
<dbReference type="InterPro" id="IPR016137">
    <property type="entry name" value="RGS"/>
</dbReference>
<dbReference type="SMART" id="SM00315">
    <property type="entry name" value="RGS"/>
    <property type="match status" value="1"/>
</dbReference>
<sequence>MSLSNENDMDQSSIPTIGSNYDLSYYFQQPDDSQTEEFPKVFYKRTRSLSIGSVISTSQQQYIPQSDHTKSLKYKIKTNKSNQKAHQFFGEQIKLEITTREIRREGLRALLLSTVPLGYFLYYLLNEYSSENLFFYLAVENYQNYEFSSHAERVHVANKIARAYLTRNSELEVNLEDKIYRTVQQSLERLQQEDSPSSGTEFDAAKKHIFSLLNASYYRFRTTNVFNIMESKCSDMTSFNRERSQVLVINLLLSHMRCKNQNSTVYKLVQSFCRIYLPHGYSLHVNHLRTNQSMPEEAEPRGRRKSAGSNDTKRNNGFMKFDLFKLSRK</sequence>
<comment type="caution">
    <text evidence="3">The sequence shown here is derived from an EMBL/GenBank/DDBJ whole genome shotgun (WGS) entry which is preliminary data.</text>
</comment>
<dbReference type="EMBL" id="LUGH01000499">
    <property type="protein sequence ID" value="OBZ84540.1"/>
    <property type="molecule type" value="Genomic_DNA"/>
</dbReference>
<organism evidence="3 4">
    <name type="scientific">Choanephora cucurbitarum</name>
    <dbReference type="NCBI Taxonomy" id="101091"/>
    <lineage>
        <taxon>Eukaryota</taxon>
        <taxon>Fungi</taxon>
        <taxon>Fungi incertae sedis</taxon>
        <taxon>Mucoromycota</taxon>
        <taxon>Mucoromycotina</taxon>
        <taxon>Mucoromycetes</taxon>
        <taxon>Mucorales</taxon>
        <taxon>Mucorineae</taxon>
        <taxon>Choanephoraceae</taxon>
        <taxon>Choanephoroideae</taxon>
        <taxon>Choanephora</taxon>
    </lineage>
</organism>
<dbReference type="InterPro" id="IPR036305">
    <property type="entry name" value="RGS_sf"/>
</dbReference>
<dbReference type="CDD" id="cd07440">
    <property type="entry name" value="RGS"/>
    <property type="match status" value="1"/>
</dbReference>
<accession>A0A1C7N616</accession>
<dbReference type="InterPro" id="IPR044926">
    <property type="entry name" value="RGS_subdomain_2"/>
</dbReference>